<gene>
    <name evidence="1" type="ORF">AVEN_23511_1</name>
</gene>
<keyword evidence="2" id="KW-1185">Reference proteome</keyword>
<protein>
    <submittedName>
        <fullName evidence="1">Uncharacterized protein</fullName>
    </submittedName>
</protein>
<evidence type="ECO:0000313" key="1">
    <source>
        <dbReference type="EMBL" id="GBN99043.1"/>
    </source>
</evidence>
<sequence>MPKKFCGSRYVFLCRLPATVQFLSSQLRVLSALPRANGRTVNLCAAAYGKFLAGTLSVDCGKLKAREMWKWPCGSAIYLQHLSTQHQDEPQGLHRRHHTHEMPLISREIW</sequence>
<dbReference type="Proteomes" id="UP000499080">
    <property type="component" value="Unassembled WGS sequence"/>
</dbReference>
<dbReference type="AlphaFoldDB" id="A0A4Y2TH08"/>
<organism evidence="1 2">
    <name type="scientific">Araneus ventricosus</name>
    <name type="common">Orbweaver spider</name>
    <name type="synonym">Epeira ventricosa</name>
    <dbReference type="NCBI Taxonomy" id="182803"/>
    <lineage>
        <taxon>Eukaryota</taxon>
        <taxon>Metazoa</taxon>
        <taxon>Ecdysozoa</taxon>
        <taxon>Arthropoda</taxon>
        <taxon>Chelicerata</taxon>
        <taxon>Arachnida</taxon>
        <taxon>Araneae</taxon>
        <taxon>Araneomorphae</taxon>
        <taxon>Entelegynae</taxon>
        <taxon>Araneoidea</taxon>
        <taxon>Araneidae</taxon>
        <taxon>Araneus</taxon>
    </lineage>
</organism>
<proteinExistence type="predicted"/>
<accession>A0A4Y2TH08</accession>
<name>A0A4Y2TH08_ARAVE</name>
<reference evidence="1 2" key="1">
    <citation type="journal article" date="2019" name="Sci. Rep.">
        <title>Orb-weaving spider Araneus ventricosus genome elucidates the spidroin gene catalogue.</title>
        <authorList>
            <person name="Kono N."/>
            <person name="Nakamura H."/>
            <person name="Ohtoshi R."/>
            <person name="Moran D.A.P."/>
            <person name="Shinohara A."/>
            <person name="Yoshida Y."/>
            <person name="Fujiwara M."/>
            <person name="Mori M."/>
            <person name="Tomita M."/>
            <person name="Arakawa K."/>
        </authorList>
    </citation>
    <scope>NUCLEOTIDE SEQUENCE [LARGE SCALE GENOMIC DNA]</scope>
</reference>
<evidence type="ECO:0000313" key="2">
    <source>
        <dbReference type="Proteomes" id="UP000499080"/>
    </source>
</evidence>
<dbReference type="EMBL" id="BGPR01028106">
    <property type="protein sequence ID" value="GBN99043.1"/>
    <property type="molecule type" value="Genomic_DNA"/>
</dbReference>
<comment type="caution">
    <text evidence="1">The sequence shown here is derived from an EMBL/GenBank/DDBJ whole genome shotgun (WGS) entry which is preliminary data.</text>
</comment>